<dbReference type="SUPFAM" id="SSF48464">
    <property type="entry name" value="ENTH/VHS domain"/>
    <property type="match status" value="1"/>
</dbReference>
<dbReference type="CDD" id="cd16981">
    <property type="entry name" value="CID_RPRD_like"/>
    <property type="match status" value="1"/>
</dbReference>
<evidence type="ECO:0000256" key="3">
    <source>
        <dbReference type="SAM" id="MobiDB-lite"/>
    </source>
</evidence>
<dbReference type="OMA" id="NHQSATP"/>
<comment type="caution">
    <text evidence="5">The sequence shown here is derived from an EMBL/GenBank/DDBJ whole genome shotgun (WGS) entry which is preliminary data.</text>
</comment>
<dbReference type="AlphaFoldDB" id="A0A921QUC0"/>
<feature type="compositionally biased region" description="Polar residues" evidence="3">
    <location>
        <begin position="348"/>
        <end position="366"/>
    </location>
</feature>
<dbReference type="Gene3D" id="1.25.40.90">
    <property type="match status" value="1"/>
</dbReference>
<dbReference type="PANTHER" id="PTHR12460:SF37">
    <property type="entry name" value="EXPRESSED PROTEIN"/>
    <property type="match status" value="1"/>
</dbReference>
<evidence type="ECO:0000313" key="5">
    <source>
        <dbReference type="EMBL" id="KAG0528548.1"/>
    </source>
</evidence>
<dbReference type="GO" id="GO:0005634">
    <property type="term" value="C:nucleus"/>
    <property type="evidence" value="ECO:0007669"/>
    <property type="project" value="UniProtKB-ARBA"/>
</dbReference>
<feature type="compositionally biased region" description="Gly residues" evidence="3">
    <location>
        <begin position="13"/>
        <end position="24"/>
    </location>
</feature>
<name>A0A921QUC0_SORBI</name>
<dbReference type="Gramene" id="EES09184">
    <property type="protein sequence ID" value="EES09184"/>
    <property type="gene ID" value="SORBI_3005G021500"/>
</dbReference>
<dbReference type="EMBL" id="CM027684">
    <property type="protein sequence ID" value="KAG0528548.1"/>
    <property type="molecule type" value="Genomic_DNA"/>
</dbReference>
<dbReference type="PANTHER" id="PTHR12460">
    <property type="entry name" value="CYCLIN-DEPENDENT KINASE INHIBITOR-RELATED PROTEIN"/>
    <property type="match status" value="1"/>
</dbReference>
<evidence type="ECO:0000256" key="2">
    <source>
        <dbReference type="SAM" id="Coils"/>
    </source>
</evidence>
<feature type="compositionally biased region" description="Pro residues" evidence="3">
    <location>
        <begin position="472"/>
        <end position="486"/>
    </location>
</feature>
<dbReference type="OrthoDB" id="10069473at2759"/>
<reference evidence="5" key="1">
    <citation type="journal article" date="2019" name="BMC Genomics">
        <title>A new reference genome for Sorghum bicolor reveals high levels of sequence similarity between sweet and grain genotypes: implications for the genetics of sugar metabolism.</title>
        <authorList>
            <person name="Cooper E.A."/>
            <person name="Brenton Z.W."/>
            <person name="Flinn B.S."/>
            <person name="Jenkins J."/>
            <person name="Shu S."/>
            <person name="Flowers D."/>
            <person name="Luo F."/>
            <person name="Wang Y."/>
            <person name="Xia P."/>
            <person name="Barry K."/>
            <person name="Daum C."/>
            <person name="Lipzen A."/>
            <person name="Yoshinaga Y."/>
            <person name="Schmutz J."/>
            <person name="Saski C."/>
            <person name="Vermerris W."/>
            <person name="Kresovich S."/>
        </authorList>
    </citation>
    <scope>NUCLEOTIDE SEQUENCE</scope>
</reference>
<feature type="compositionally biased region" description="Pro residues" evidence="3">
    <location>
        <begin position="534"/>
        <end position="545"/>
    </location>
</feature>
<sequence length="592" mass="62974">MAGAKADVDAETGDGGGAGGGSSGGSFSEQRLIDKLNRLNNSATSIQTLSQWCIFHRKRAKRVVDTWEKQFTIAREDKKISFLYLSNDILQNSKRKGADYVDEFWRVLPRSLKHVYEKGGEEGKKQVARLILIWDDRKVFGSRIESMKNDILGDDPPILVNNGNSLNPSSNPTSNSKAARKDSGTIVKKLVVGGMPEKIVSAYQSVLDRHFDEDTALNKCKTTVGLLERIDKDINDASINGNQPASSLISDLQEQEMTLKQCIEQLESVDMARVSLINQLKEALSEQESKSVVLRGQLQVAQAEAQRVIQLREQLGRALVTSVTQSTSSQLMITPPEQTSAIMQGSGVRSTPLQSQPLNPATSLPPTVSAVGDESKRTAAAMADKLASLSAPVQVLTSILSSFAAEQAASINGGSPSGEFSGGPPGFQVDKRPRLEKTGQAADMGAPPFFGQAPQVQQQIGAVPTSLGGTHPPTPGPFPPPPPPLPSLLSPLMQPFGQNTGGMIGMGGPFGMMAGSMPPPPPLTNILPSGFPGPSGPPPPPPLPPAQSQAQQQQQSPQAPQQSPTSAGFFQSSGMGFFPPVQLQQSPSAQRQ</sequence>
<feature type="region of interest" description="Disordered" evidence="3">
    <location>
        <begin position="463"/>
        <end position="494"/>
    </location>
</feature>
<feature type="region of interest" description="Disordered" evidence="3">
    <location>
        <begin position="348"/>
        <end position="370"/>
    </location>
</feature>
<organism evidence="5 6">
    <name type="scientific">Sorghum bicolor</name>
    <name type="common">Sorghum</name>
    <name type="synonym">Sorghum vulgare</name>
    <dbReference type="NCBI Taxonomy" id="4558"/>
    <lineage>
        <taxon>Eukaryota</taxon>
        <taxon>Viridiplantae</taxon>
        <taxon>Streptophyta</taxon>
        <taxon>Embryophyta</taxon>
        <taxon>Tracheophyta</taxon>
        <taxon>Spermatophyta</taxon>
        <taxon>Magnoliopsida</taxon>
        <taxon>Liliopsida</taxon>
        <taxon>Poales</taxon>
        <taxon>Poaceae</taxon>
        <taxon>PACMAD clade</taxon>
        <taxon>Panicoideae</taxon>
        <taxon>Andropogonodae</taxon>
        <taxon>Andropogoneae</taxon>
        <taxon>Sorghinae</taxon>
        <taxon>Sorghum</taxon>
    </lineage>
</organism>
<dbReference type="FunFam" id="1.25.40.90:FF:000018">
    <property type="entry name" value="ENTH/VHS family protein isoform 1"/>
    <property type="match status" value="1"/>
</dbReference>
<keyword evidence="1" id="KW-0507">mRNA processing</keyword>
<feature type="domain" description="CID" evidence="4">
    <location>
        <begin position="24"/>
        <end position="156"/>
    </location>
</feature>
<keyword evidence="2" id="KW-0175">Coiled coil</keyword>
<feature type="region of interest" description="Disordered" evidence="3">
    <location>
        <begin position="410"/>
        <end position="431"/>
    </location>
</feature>
<dbReference type="SMART" id="SM00582">
    <property type="entry name" value="RPR"/>
    <property type="match status" value="1"/>
</dbReference>
<feature type="compositionally biased region" description="Polar residues" evidence="3">
    <location>
        <begin position="582"/>
        <end position="592"/>
    </location>
</feature>
<dbReference type="Proteomes" id="UP000807115">
    <property type="component" value="Chromosome 5"/>
</dbReference>
<dbReference type="Pfam" id="PF04818">
    <property type="entry name" value="CID"/>
    <property type="match status" value="1"/>
</dbReference>
<evidence type="ECO:0000313" key="6">
    <source>
        <dbReference type="Proteomes" id="UP000807115"/>
    </source>
</evidence>
<dbReference type="InterPro" id="IPR008942">
    <property type="entry name" value="ENTH_VHS"/>
</dbReference>
<feature type="region of interest" description="Disordered" evidence="3">
    <location>
        <begin position="161"/>
        <end position="181"/>
    </location>
</feature>
<feature type="region of interest" description="Disordered" evidence="3">
    <location>
        <begin position="514"/>
        <end position="592"/>
    </location>
</feature>
<accession>A0A921QUC0</accession>
<evidence type="ECO:0000259" key="4">
    <source>
        <dbReference type="PROSITE" id="PS51391"/>
    </source>
</evidence>
<feature type="coiled-coil region" evidence="2">
    <location>
        <begin position="249"/>
        <end position="297"/>
    </location>
</feature>
<reference evidence="5" key="2">
    <citation type="submission" date="2020-10" db="EMBL/GenBank/DDBJ databases">
        <authorList>
            <person name="Cooper E.A."/>
            <person name="Brenton Z.W."/>
            <person name="Flinn B.S."/>
            <person name="Jenkins J."/>
            <person name="Shu S."/>
            <person name="Flowers D."/>
            <person name="Luo F."/>
            <person name="Wang Y."/>
            <person name="Xia P."/>
            <person name="Barry K."/>
            <person name="Daum C."/>
            <person name="Lipzen A."/>
            <person name="Yoshinaga Y."/>
            <person name="Schmutz J."/>
            <person name="Saski C."/>
            <person name="Vermerris W."/>
            <person name="Kresovich S."/>
        </authorList>
    </citation>
    <scope>NUCLEOTIDE SEQUENCE</scope>
</reference>
<feature type="compositionally biased region" description="Low complexity" evidence="3">
    <location>
        <begin position="161"/>
        <end position="176"/>
    </location>
</feature>
<dbReference type="GO" id="GO:0006397">
    <property type="term" value="P:mRNA processing"/>
    <property type="evidence" value="ECO:0007669"/>
    <property type="project" value="UniProtKB-KW"/>
</dbReference>
<dbReference type="PROSITE" id="PS51391">
    <property type="entry name" value="CID"/>
    <property type="match status" value="1"/>
</dbReference>
<gene>
    <name evidence="5" type="ORF">BDA96_05G021600</name>
</gene>
<evidence type="ECO:0000256" key="1">
    <source>
        <dbReference type="ARBA" id="ARBA00022664"/>
    </source>
</evidence>
<dbReference type="InterPro" id="IPR006569">
    <property type="entry name" value="CID_dom"/>
</dbReference>
<proteinExistence type="predicted"/>
<protein>
    <recommendedName>
        <fullName evidence="4">CID domain-containing protein</fullName>
    </recommendedName>
</protein>
<feature type="compositionally biased region" description="Low complexity" evidence="3">
    <location>
        <begin position="546"/>
        <end position="568"/>
    </location>
</feature>
<feature type="region of interest" description="Disordered" evidence="3">
    <location>
        <begin position="1"/>
        <end position="26"/>
    </location>
</feature>